<proteinExistence type="inferred from homology"/>
<dbReference type="Pfam" id="PF01171">
    <property type="entry name" value="ATP_bind_3"/>
    <property type="match status" value="1"/>
</dbReference>
<dbReference type="GO" id="GO:0005524">
    <property type="term" value="F:ATP binding"/>
    <property type="evidence" value="ECO:0007669"/>
    <property type="project" value="UniProtKB-KW"/>
</dbReference>
<dbReference type="GO" id="GO:0008033">
    <property type="term" value="P:tRNA processing"/>
    <property type="evidence" value="ECO:0007669"/>
    <property type="project" value="UniProtKB-KW"/>
</dbReference>
<dbReference type="InterPro" id="IPR014729">
    <property type="entry name" value="Rossmann-like_a/b/a_fold"/>
</dbReference>
<dbReference type="Proteomes" id="UP000054270">
    <property type="component" value="Unassembled WGS sequence"/>
</dbReference>
<dbReference type="GO" id="GO:0032267">
    <property type="term" value="F:tRNA(Ile)-lysidine synthase activity"/>
    <property type="evidence" value="ECO:0007669"/>
    <property type="project" value="UniProtKB-EC"/>
</dbReference>
<evidence type="ECO:0000313" key="8">
    <source>
        <dbReference type="EMBL" id="KJA27079.1"/>
    </source>
</evidence>
<gene>
    <name evidence="8" type="ORF">HYPSUDRAFT_63338</name>
</gene>
<dbReference type="InterPro" id="IPR012795">
    <property type="entry name" value="tRNA_Ile_lys_synt_N"/>
</dbReference>
<reference evidence="9" key="1">
    <citation type="submission" date="2014-04" db="EMBL/GenBank/DDBJ databases">
        <title>Evolutionary Origins and Diversification of the Mycorrhizal Mutualists.</title>
        <authorList>
            <consortium name="DOE Joint Genome Institute"/>
            <consortium name="Mycorrhizal Genomics Consortium"/>
            <person name="Kohler A."/>
            <person name="Kuo A."/>
            <person name="Nagy L.G."/>
            <person name="Floudas D."/>
            <person name="Copeland A."/>
            <person name="Barry K.W."/>
            <person name="Cichocki N."/>
            <person name="Veneault-Fourrey C."/>
            <person name="LaButti K."/>
            <person name="Lindquist E.A."/>
            <person name="Lipzen A."/>
            <person name="Lundell T."/>
            <person name="Morin E."/>
            <person name="Murat C."/>
            <person name="Riley R."/>
            <person name="Ohm R."/>
            <person name="Sun H."/>
            <person name="Tunlid A."/>
            <person name="Henrissat B."/>
            <person name="Grigoriev I.V."/>
            <person name="Hibbett D.S."/>
            <person name="Martin F."/>
        </authorList>
    </citation>
    <scope>NUCLEOTIDE SEQUENCE [LARGE SCALE GENOMIC DNA]</scope>
    <source>
        <strain evidence="9">FD-334 SS-4</strain>
    </source>
</reference>
<keyword evidence="2" id="KW-0436">Ligase</keyword>
<dbReference type="SUPFAM" id="SSF52402">
    <property type="entry name" value="Adenine nucleotide alpha hydrolases-like"/>
    <property type="match status" value="1"/>
</dbReference>
<evidence type="ECO:0000256" key="1">
    <source>
        <dbReference type="ARBA" id="ARBA00013267"/>
    </source>
</evidence>
<evidence type="ECO:0000256" key="4">
    <source>
        <dbReference type="ARBA" id="ARBA00022741"/>
    </source>
</evidence>
<evidence type="ECO:0000256" key="2">
    <source>
        <dbReference type="ARBA" id="ARBA00022598"/>
    </source>
</evidence>
<evidence type="ECO:0000256" key="5">
    <source>
        <dbReference type="ARBA" id="ARBA00022840"/>
    </source>
</evidence>
<dbReference type="OrthoDB" id="434144at2759"/>
<accession>A0A0D2P7X1</accession>
<evidence type="ECO:0000259" key="7">
    <source>
        <dbReference type="Pfam" id="PF01171"/>
    </source>
</evidence>
<dbReference type="PANTHER" id="PTHR43033">
    <property type="entry name" value="TRNA(ILE)-LYSIDINE SYNTHASE-RELATED"/>
    <property type="match status" value="1"/>
</dbReference>
<keyword evidence="9" id="KW-1185">Reference proteome</keyword>
<dbReference type="CDD" id="cd01992">
    <property type="entry name" value="TilS_N"/>
    <property type="match status" value="1"/>
</dbReference>
<dbReference type="PANTHER" id="PTHR43033:SF1">
    <property type="entry name" value="TRNA(ILE)-LYSIDINE SYNTHASE-RELATED"/>
    <property type="match status" value="1"/>
</dbReference>
<dbReference type="STRING" id="945553.A0A0D2P7X1"/>
<keyword evidence="5" id="KW-0067">ATP-binding</keyword>
<keyword evidence="4" id="KW-0547">Nucleotide-binding</keyword>
<dbReference type="InterPro" id="IPR011063">
    <property type="entry name" value="TilS/TtcA_N"/>
</dbReference>
<dbReference type="OMA" id="ASQITHC"/>
<evidence type="ECO:0000256" key="6">
    <source>
        <dbReference type="ARBA" id="ARBA00048539"/>
    </source>
</evidence>
<name>A0A0D2P7X1_HYPSF</name>
<sequence>MAARLISPISTSEFASMMCLVIPPTGWSNTLAVGNSGGPDSICLLFLLHRYLNGERTTNVRPRRLVSLSIDHNLQASSSSMAAQAASIAGSLDIDHVTAKLPWGEGHHPQKPGPGDKIEEKARDMRQFVLFEHLKKLDANALAFGHHADDQVETMLMRLGRGSSGMGLAGMRPCRRWGMGSRTEGPNLYEIEGMRRWIVRPLLGVAKDRILATCEDQKLNYVTDPTNFQPQLTIRNAIRHVLRNGGMSKLSTECSLLSALPSNIVDNLRGIDNTASQITHCTFGLDTSLQDLRTIQSNVASSRSRIDDTVDELLAKYRVPSPPGTFMVSPLTLCDIKSDEVREAFLFRVTRHVSPEPWGHPQAELGRRKASIVRLSTHLCDIDSLSTKSNHSLCVGSGVWWRLATLSGTRLSFDTKKANPENLKWIATRQPPEQPHKDGLVNGTCNIFTRDLSNRIVRRIELCLLQKDSPILEFLYDHRFLIRLHLDRLPTQISQSLTSGNTKIIIRSNRPWYTPQVILQEEDSATIIHSNIIRGPFVRQLQLGARMPQMDIHSDWITIQYFRPLSRI</sequence>
<dbReference type="InterPro" id="IPR012094">
    <property type="entry name" value="tRNA_Ile_lys_synt"/>
</dbReference>
<evidence type="ECO:0000313" key="9">
    <source>
        <dbReference type="Proteomes" id="UP000054270"/>
    </source>
</evidence>
<dbReference type="HAMAP" id="MF_01161">
    <property type="entry name" value="tRNA_Ile_lys_synt"/>
    <property type="match status" value="1"/>
</dbReference>
<organism evidence="8 9">
    <name type="scientific">Hypholoma sublateritium (strain FD-334 SS-4)</name>
    <dbReference type="NCBI Taxonomy" id="945553"/>
    <lineage>
        <taxon>Eukaryota</taxon>
        <taxon>Fungi</taxon>
        <taxon>Dikarya</taxon>
        <taxon>Basidiomycota</taxon>
        <taxon>Agaricomycotina</taxon>
        <taxon>Agaricomycetes</taxon>
        <taxon>Agaricomycetidae</taxon>
        <taxon>Agaricales</taxon>
        <taxon>Agaricineae</taxon>
        <taxon>Strophariaceae</taxon>
        <taxon>Hypholoma</taxon>
    </lineage>
</organism>
<evidence type="ECO:0000256" key="3">
    <source>
        <dbReference type="ARBA" id="ARBA00022694"/>
    </source>
</evidence>
<dbReference type="NCBIfam" id="TIGR02432">
    <property type="entry name" value="lysidine_TilS_N"/>
    <property type="match status" value="1"/>
</dbReference>
<dbReference type="Gene3D" id="3.40.50.620">
    <property type="entry name" value="HUPs"/>
    <property type="match status" value="1"/>
</dbReference>
<dbReference type="AlphaFoldDB" id="A0A0D2P7X1"/>
<dbReference type="EC" id="6.3.4.19" evidence="1"/>
<feature type="domain" description="tRNA(Ile)-lysidine/2-thiocytidine synthase N-terminal" evidence="7">
    <location>
        <begin position="31"/>
        <end position="240"/>
    </location>
</feature>
<protein>
    <recommendedName>
        <fullName evidence="1">tRNA(Ile)-lysidine synthetase</fullName>
        <ecNumber evidence="1">6.3.4.19</ecNumber>
    </recommendedName>
</protein>
<keyword evidence="3" id="KW-0819">tRNA processing</keyword>
<comment type="catalytic activity">
    <reaction evidence="6">
        <text>cytidine(34) in tRNA(Ile2) + L-lysine + ATP = lysidine(34) in tRNA(Ile2) + AMP + diphosphate + H(+)</text>
        <dbReference type="Rhea" id="RHEA:43744"/>
        <dbReference type="Rhea" id="RHEA-COMP:10625"/>
        <dbReference type="Rhea" id="RHEA-COMP:10670"/>
        <dbReference type="ChEBI" id="CHEBI:15378"/>
        <dbReference type="ChEBI" id="CHEBI:30616"/>
        <dbReference type="ChEBI" id="CHEBI:32551"/>
        <dbReference type="ChEBI" id="CHEBI:33019"/>
        <dbReference type="ChEBI" id="CHEBI:82748"/>
        <dbReference type="ChEBI" id="CHEBI:83665"/>
        <dbReference type="ChEBI" id="CHEBI:456215"/>
        <dbReference type="EC" id="6.3.4.19"/>
    </reaction>
</comment>
<dbReference type="EMBL" id="KN817525">
    <property type="protein sequence ID" value="KJA27079.1"/>
    <property type="molecule type" value="Genomic_DNA"/>
</dbReference>